<dbReference type="EMBL" id="LYPA01000038">
    <property type="protein sequence ID" value="OBR67361.1"/>
    <property type="molecule type" value="Genomic_DNA"/>
</dbReference>
<comment type="caution">
    <text evidence="1">The sequence shown here is derived from an EMBL/GenBank/DDBJ whole genome shotgun (WGS) entry which is preliminary data.</text>
</comment>
<reference evidence="1 2" key="1">
    <citation type="submission" date="2016-05" db="EMBL/GenBank/DDBJ databases">
        <title>Paenibacillus oryzae. sp. nov., isolated from the rice root.</title>
        <authorList>
            <person name="Zhang J."/>
            <person name="Zhang X."/>
        </authorList>
    </citation>
    <scope>NUCLEOTIDE SEQUENCE [LARGE SCALE GENOMIC DNA]</scope>
    <source>
        <strain evidence="1 2">1DrF-4</strain>
    </source>
</reference>
<dbReference type="Proteomes" id="UP000092024">
    <property type="component" value="Unassembled WGS sequence"/>
</dbReference>
<organism evidence="1 2">
    <name type="scientific">Paenibacillus oryzae</name>
    <dbReference type="NCBI Taxonomy" id="1844972"/>
    <lineage>
        <taxon>Bacteria</taxon>
        <taxon>Bacillati</taxon>
        <taxon>Bacillota</taxon>
        <taxon>Bacilli</taxon>
        <taxon>Bacillales</taxon>
        <taxon>Paenibacillaceae</taxon>
        <taxon>Paenibacillus</taxon>
    </lineage>
</organism>
<evidence type="ECO:0000313" key="2">
    <source>
        <dbReference type="Proteomes" id="UP000092024"/>
    </source>
</evidence>
<protein>
    <recommendedName>
        <fullName evidence="3">Group-specific protein</fullName>
    </recommendedName>
</protein>
<dbReference type="RefSeq" id="WP_068680713.1">
    <property type="nucleotide sequence ID" value="NZ_LYPA01000038.1"/>
</dbReference>
<gene>
    <name evidence="1" type="ORF">A7K91_19275</name>
</gene>
<sequence length="179" mass="20249">MNFHPTVFENIKVALENELYDMDNLDGLVTVSGRSDLMDMAVMGRELSLRFTLPGQGEVEAEVVLSSSLRELAAELLAEDEDRAAADESACRLRVRFHLELEREDEQCQAIEHVLLHIWQPTSRPAQTVSKIYGASQNSKARCTAEIHFDRGIGEEQMEDIPELLRHMAETLKELGRLL</sequence>
<name>A0A1A5YP15_9BACL</name>
<dbReference type="STRING" id="1844972.A7K91_19275"/>
<keyword evidence="2" id="KW-1185">Reference proteome</keyword>
<evidence type="ECO:0008006" key="3">
    <source>
        <dbReference type="Google" id="ProtNLM"/>
    </source>
</evidence>
<dbReference type="AlphaFoldDB" id="A0A1A5YP15"/>
<proteinExistence type="predicted"/>
<evidence type="ECO:0000313" key="1">
    <source>
        <dbReference type="EMBL" id="OBR67361.1"/>
    </source>
</evidence>
<accession>A0A1A5YP15</accession>
<dbReference type="OrthoDB" id="2964978at2"/>